<evidence type="ECO:0000256" key="1">
    <source>
        <dbReference type="SAM" id="MobiDB-lite"/>
    </source>
</evidence>
<feature type="region of interest" description="Disordered" evidence="1">
    <location>
        <begin position="48"/>
        <end position="70"/>
    </location>
</feature>
<keyword evidence="4" id="KW-1185">Reference proteome</keyword>
<keyword evidence="2" id="KW-0812">Transmembrane</keyword>
<feature type="compositionally biased region" description="Basic and acidic residues" evidence="1">
    <location>
        <begin position="61"/>
        <end position="70"/>
    </location>
</feature>
<feature type="transmembrane region" description="Helical" evidence="2">
    <location>
        <begin position="74"/>
        <end position="96"/>
    </location>
</feature>
<gene>
    <name evidence="3" type="ORF">WA026_009922</name>
</gene>
<proteinExistence type="predicted"/>
<evidence type="ECO:0000256" key="2">
    <source>
        <dbReference type="SAM" id="Phobius"/>
    </source>
</evidence>
<reference evidence="3 4" key="1">
    <citation type="submission" date="2023-03" db="EMBL/GenBank/DDBJ databases">
        <title>Genome insight into feeding habits of ladybird beetles.</title>
        <authorList>
            <person name="Li H.-S."/>
            <person name="Huang Y.-H."/>
            <person name="Pang H."/>
        </authorList>
    </citation>
    <scope>NUCLEOTIDE SEQUENCE [LARGE SCALE GENOMIC DNA]</scope>
    <source>
        <strain evidence="3">SYSU_2023b</strain>
        <tissue evidence="3">Whole body</tissue>
    </source>
</reference>
<keyword evidence="2" id="KW-0472">Membrane</keyword>
<keyword evidence="2" id="KW-1133">Transmembrane helix</keyword>
<organism evidence="3 4">
    <name type="scientific">Henosepilachna vigintioctopunctata</name>
    <dbReference type="NCBI Taxonomy" id="420089"/>
    <lineage>
        <taxon>Eukaryota</taxon>
        <taxon>Metazoa</taxon>
        <taxon>Ecdysozoa</taxon>
        <taxon>Arthropoda</taxon>
        <taxon>Hexapoda</taxon>
        <taxon>Insecta</taxon>
        <taxon>Pterygota</taxon>
        <taxon>Neoptera</taxon>
        <taxon>Endopterygota</taxon>
        <taxon>Coleoptera</taxon>
        <taxon>Polyphaga</taxon>
        <taxon>Cucujiformia</taxon>
        <taxon>Coccinelloidea</taxon>
        <taxon>Coccinellidae</taxon>
        <taxon>Epilachninae</taxon>
        <taxon>Epilachnini</taxon>
        <taxon>Henosepilachna</taxon>
    </lineage>
</organism>
<protein>
    <submittedName>
        <fullName evidence="3">Uncharacterized protein</fullName>
    </submittedName>
</protein>
<sequence>MRKQEGAITPNVSESTRNEILHIKCDVIKCIRNQMNDIKGKSIKSITTKSKLESSNSPTTTKREQREGRPCDNWGYMQCLALCLLLFLLFLYGAIIGANICQSKMRGCEPLFSGLGRKSHQVIF</sequence>
<dbReference type="Proteomes" id="UP001431783">
    <property type="component" value="Unassembled WGS sequence"/>
</dbReference>
<evidence type="ECO:0000313" key="4">
    <source>
        <dbReference type="Proteomes" id="UP001431783"/>
    </source>
</evidence>
<dbReference type="EMBL" id="JARQZJ010000004">
    <property type="protein sequence ID" value="KAK9870960.1"/>
    <property type="molecule type" value="Genomic_DNA"/>
</dbReference>
<accession>A0AAW1TQM4</accession>
<name>A0AAW1TQM4_9CUCU</name>
<comment type="caution">
    <text evidence="3">The sequence shown here is derived from an EMBL/GenBank/DDBJ whole genome shotgun (WGS) entry which is preliminary data.</text>
</comment>
<evidence type="ECO:0000313" key="3">
    <source>
        <dbReference type="EMBL" id="KAK9870960.1"/>
    </source>
</evidence>
<dbReference type="AlphaFoldDB" id="A0AAW1TQM4"/>